<dbReference type="Proteomes" id="UP000546162">
    <property type="component" value="Unassembled WGS sequence"/>
</dbReference>
<dbReference type="AlphaFoldDB" id="A0A7W7MCM2"/>
<proteinExistence type="predicted"/>
<gene>
    <name evidence="1" type="ORF">BJY16_008750</name>
</gene>
<evidence type="ECO:0000313" key="2">
    <source>
        <dbReference type="Proteomes" id="UP000546162"/>
    </source>
</evidence>
<keyword evidence="2" id="KW-1185">Reference proteome</keyword>
<reference evidence="1 2" key="1">
    <citation type="submission" date="2020-08" db="EMBL/GenBank/DDBJ databases">
        <title>Sequencing the genomes of 1000 actinobacteria strains.</title>
        <authorList>
            <person name="Klenk H.-P."/>
        </authorList>
    </citation>
    <scope>NUCLEOTIDE SEQUENCE [LARGE SCALE GENOMIC DNA]</scope>
    <source>
        <strain evidence="1 2">DSM 45809</strain>
    </source>
</reference>
<dbReference type="EMBL" id="JACHNB010000001">
    <property type="protein sequence ID" value="MBB4745291.1"/>
    <property type="molecule type" value="Genomic_DNA"/>
</dbReference>
<sequence>MHRRHPSHPAAVRRRAAFALFLVTTAVLGGVHDLVTGPPPHCPPHHSCH</sequence>
<name>A0A7W7MCM2_9ACTN</name>
<evidence type="ECO:0000313" key="1">
    <source>
        <dbReference type="EMBL" id="MBB4745291.1"/>
    </source>
</evidence>
<protein>
    <submittedName>
        <fullName evidence="1">Uncharacterized protein</fullName>
    </submittedName>
</protein>
<accession>A0A7W7MCM2</accession>
<dbReference type="RefSeq" id="WP_185045564.1">
    <property type="nucleotide sequence ID" value="NZ_BAABFG010000005.1"/>
</dbReference>
<organism evidence="1 2">
    <name type="scientific">Actinoplanes octamycinicus</name>
    <dbReference type="NCBI Taxonomy" id="135948"/>
    <lineage>
        <taxon>Bacteria</taxon>
        <taxon>Bacillati</taxon>
        <taxon>Actinomycetota</taxon>
        <taxon>Actinomycetes</taxon>
        <taxon>Micromonosporales</taxon>
        <taxon>Micromonosporaceae</taxon>
        <taxon>Actinoplanes</taxon>
    </lineage>
</organism>
<comment type="caution">
    <text evidence="1">The sequence shown here is derived from an EMBL/GenBank/DDBJ whole genome shotgun (WGS) entry which is preliminary data.</text>
</comment>